<reference evidence="2 3" key="1">
    <citation type="submission" date="2022-12" db="EMBL/GenBank/DDBJ databases">
        <title>Chromosome-scale assembly of the Ensete ventricosum genome.</title>
        <authorList>
            <person name="Dussert Y."/>
            <person name="Stocks J."/>
            <person name="Wendawek A."/>
            <person name="Woldeyes F."/>
            <person name="Nichols R.A."/>
            <person name="Borrell J.S."/>
        </authorList>
    </citation>
    <scope>NUCLEOTIDE SEQUENCE [LARGE SCALE GENOMIC DNA]</scope>
    <source>
        <strain evidence="3">cv. Maze</strain>
        <tissue evidence="2">Seeds</tissue>
    </source>
</reference>
<feature type="region of interest" description="Disordered" evidence="1">
    <location>
        <begin position="1"/>
        <end position="40"/>
    </location>
</feature>
<proteinExistence type="predicted"/>
<dbReference type="EMBL" id="JAQQAF010000006">
    <property type="protein sequence ID" value="KAJ8479452.1"/>
    <property type="molecule type" value="Genomic_DNA"/>
</dbReference>
<comment type="caution">
    <text evidence="2">The sequence shown here is derived from an EMBL/GenBank/DDBJ whole genome shotgun (WGS) entry which is preliminary data.</text>
</comment>
<dbReference type="Proteomes" id="UP001222027">
    <property type="component" value="Unassembled WGS sequence"/>
</dbReference>
<organism evidence="2 3">
    <name type="scientific">Ensete ventricosum</name>
    <name type="common">Abyssinian banana</name>
    <name type="synonym">Musa ensete</name>
    <dbReference type="NCBI Taxonomy" id="4639"/>
    <lineage>
        <taxon>Eukaryota</taxon>
        <taxon>Viridiplantae</taxon>
        <taxon>Streptophyta</taxon>
        <taxon>Embryophyta</taxon>
        <taxon>Tracheophyta</taxon>
        <taxon>Spermatophyta</taxon>
        <taxon>Magnoliopsida</taxon>
        <taxon>Liliopsida</taxon>
        <taxon>Zingiberales</taxon>
        <taxon>Musaceae</taxon>
        <taxon>Ensete</taxon>
    </lineage>
</organism>
<accession>A0AAV8QUS1</accession>
<evidence type="ECO:0000313" key="2">
    <source>
        <dbReference type="EMBL" id="KAJ8479452.1"/>
    </source>
</evidence>
<name>A0AAV8QUS1_ENSVE</name>
<gene>
    <name evidence="2" type="ORF">OPV22_023179</name>
</gene>
<dbReference type="AlphaFoldDB" id="A0AAV8QUS1"/>
<protein>
    <submittedName>
        <fullName evidence="2">Uncharacterized protein</fullName>
    </submittedName>
</protein>
<evidence type="ECO:0000256" key="1">
    <source>
        <dbReference type="SAM" id="MobiDB-lite"/>
    </source>
</evidence>
<evidence type="ECO:0000313" key="3">
    <source>
        <dbReference type="Proteomes" id="UP001222027"/>
    </source>
</evidence>
<feature type="compositionally biased region" description="Basic and acidic residues" evidence="1">
    <location>
        <begin position="1"/>
        <end position="14"/>
    </location>
</feature>
<keyword evidence="3" id="KW-1185">Reference proteome</keyword>
<sequence length="162" mass="18730">MEAGKAKQQRERRTSNGVIIQVYEEAPPPRPGANRPIQRPSRLRAPSSLAYDRRQMLLAYTQQLRRCHEQQTQRCCKIVPRPSWGQWKATFLRNHGGCDSWEKRRFPAHRSQRTPTSSSSFSFSSPDLLCRAHAVVERHISLKILDRRGILAVLRKLKEFGA</sequence>